<evidence type="ECO:0000256" key="1">
    <source>
        <dbReference type="SAM" id="SignalP"/>
    </source>
</evidence>
<dbReference type="PANTHER" id="PTHR37475:SF1">
    <property type="entry name" value="ZYGOTE-SPECIFIC PROTEIN"/>
    <property type="match status" value="1"/>
</dbReference>
<dbReference type="Proteomes" id="UP000016934">
    <property type="component" value="Unassembled WGS sequence"/>
</dbReference>
<dbReference type="HOGENOM" id="CLU_166294_1_0_1"/>
<sequence>MALLLLITLITLAFASLASAGPAAYGLCQAGCSAVVMACYSAAGFTWGATLGASAPASIIACNTAFGTCQAACAAVVLTPTP</sequence>
<dbReference type="EMBL" id="KB445641">
    <property type="protein sequence ID" value="EMD65864.1"/>
    <property type="molecule type" value="Genomic_DNA"/>
</dbReference>
<dbReference type="AlphaFoldDB" id="M2RGH8"/>
<gene>
    <name evidence="2" type="ORF">COCSADRAFT_35838</name>
</gene>
<accession>M2RGH8</accession>
<dbReference type="RefSeq" id="XP_007698411.1">
    <property type="nucleotide sequence ID" value="XM_007700221.1"/>
</dbReference>
<protein>
    <recommendedName>
        <fullName evidence="4">Zygote-specific protein</fullName>
    </recommendedName>
</protein>
<keyword evidence="3" id="KW-1185">Reference proteome</keyword>
<dbReference type="GeneID" id="19138556"/>
<reference evidence="3" key="2">
    <citation type="journal article" date="2013" name="PLoS Genet.">
        <title>Comparative genome structure, secondary metabolite, and effector coding capacity across Cochliobolus pathogens.</title>
        <authorList>
            <person name="Condon B.J."/>
            <person name="Leng Y."/>
            <person name="Wu D."/>
            <person name="Bushley K.E."/>
            <person name="Ohm R.A."/>
            <person name="Otillar R."/>
            <person name="Martin J."/>
            <person name="Schackwitz W."/>
            <person name="Grimwood J."/>
            <person name="MohdZainudin N."/>
            <person name="Xue C."/>
            <person name="Wang R."/>
            <person name="Manning V.A."/>
            <person name="Dhillon B."/>
            <person name="Tu Z.J."/>
            <person name="Steffenson B.J."/>
            <person name="Salamov A."/>
            <person name="Sun H."/>
            <person name="Lowry S."/>
            <person name="LaButti K."/>
            <person name="Han J."/>
            <person name="Copeland A."/>
            <person name="Lindquist E."/>
            <person name="Barry K."/>
            <person name="Schmutz J."/>
            <person name="Baker S.E."/>
            <person name="Ciuffetti L.M."/>
            <person name="Grigoriev I.V."/>
            <person name="Zhong S."/>
            <person name="Turgeon B.G."/>
        </authorList>
    </citation>
    <scope>NUCLEOTIDE SEQUENCE [LARGE SCALE GENOMIC DNA]</scope>
    <source>
        <strain evidence="3">ND90Pr / ATCC 201652</strain>
    </source>
</reference>
<proteinExistence type="predicted"/>
<organism evidence="2 3">
    <name type="scientific">Cochliobolus sativus (strain ND90Pr / ATCC 201652)</name>
    <name type="common">Common root rot and spot blotch fungus</name>
    <name type="synonym">Bipolaris sorokiniana</name>
    <dbReference type="NCBI Taxonomy" id="665912"/>
    <lineage>
        <taxon>Eukaryota</taxon>
        <taxon>Fungi</taxon>
        <taxon>Dikarya</taxon>
        <taxon>Ascomycota</taxon>
        <taxon>Pezizomycotina</taxon>
        <taxon>Dothideomycetes</taxon>
        <taxon>Pleosporomycetidae</taxon>
        <taxon>Pleosporales</taxon>
        <taxon>Pleosporineae</taxon>
        <taxon>Pleosporaceae</taxon>
        <taxon>Bipolaris</taxon>
    </lineage>
</organism>
<keyword evidence="1" id="KW-0732">Signal</keyword>
<dbReference type="STRING" id="665912.M2RGH8"/>
<evidence type="ECO:0008006" key="4">
    <source>
        <dbReference type="Google" id="ProtNLM"/>
    </source>
</evidence>
<dbReference type="OMA" id="CAAVIMA"/>
<reference evidence="2 3" key="1">
    <citation type="journal article" date="2012" name="PLoS Pathog.">
        <title>Diverse lifestyles and strategies of plant pathogenesis encoded in the genomes of eighteen Dothideomycetes fungi.</title>
        <authorList>
            <person name="Ohm R.A."/>
            <person name="Feau N."/>
            <person name="Henrissat B."/>
            <person name="Schoch C.L."/>
            <person name="Horwitz B.A."/>
            <person name="Barry K.W."/>
            <person name="Condon B.J."/>
            <person name="Copeland A.C."/>
            <person name="Dhillon B."/>
            <person name="Glaser F."/>
            <person name="Hesse C.N."/>
            <person name="Kosti I."/>
            <person name="LaButti K."/>
            <person name="Lindquist E.A."/>
            <person name="Lucas S."/>
            <person name="Salamov A.A."/>
            <person name="Bradshaw R.E."/>
            <person name="Ciuffetti L."/>
            <person name="Hamelin R.C."/>
            <person name="Kema G.H.J."/>
            <person name="Lawrence C."/>
            <person name="Scott J.A."/>
            <person name="Spatafora J.W."/>
            <person name="Turgeon B.G."/>
            <person name="de Wit P.J.G.M."/>
            <person name="Zhong S."/>
            <person name="Goodwin S.B."/>
            <person name="Grigoriev I.V."/>
        </authorList>
    </citation>
    <scope>NUCLEOTIDE SEQUENCE [LARGE SCALE GENOMIC DNA]</scope>
    <source>
        <strain evidence="3">ND90Pr / ATCC 201652</strain>
    </source>
</reference>
<dbReference type="PANTHER" id="PTHR37475">
    <property type="entry name" value="ZYGOTE-SPECIFIC CLASS V COPY B GENE PROTEIN"/>
    <property type="match status" value="1"/>
</dbReference>
<dbReference type="OrthoDB" id="10063670at2759"/>
<evidence type="ECO:0000313" key="3">
    <source>
        <dbReference type="Proteomes" id="UP000016934"/>
    </source>
</evidence>
<dbReference type="eggNOG" id="ENOG502S6ZF">
    <property type="taxonomic scope" value="Eukaryota"/>
</dbReference>
<feature type="chain" id="PRO_5004023977" description="Zygote-specific protein" evidence="1">
    <location>
        <begin position="21"/>
        <end position="82"/>
    </location>
</feature>
<dbReference type="KEGG" id="bsc:COCSADRAFT_35838"/>
<evidence type="ECO:0000313" key="2">
    <source>
        <dbReference type="EMBL" id="EMD65864.1"/>
    </source>
</evidence>
<name>M2RGH8_COCSN</name>
<feature type="signal peptide" evidence="1">
    <location>
        <begin position="1"/>
        <end position="20"/>
    </location>
</feature>